<dbReference type="OMA" id="FPIENDH"/>
<reference evidence="8 9" key="2">
    <citation type="journal article" date="2017" name="Genome Biol.">
        <title>New reference genome sequences of hot pepper reveal the massive evolution of plant disease-resistance genes by retroduplication.</title>
        <authorList>
            <person name="Kim S."/>
            <person name="Park J."/>
            <person name="Yeom S.I."/>
            <person name="Kim Y.M."/>
            <person name="Seo E."/>
            <person name="Kim K.T."/>
            <person name="Kim M.S."/>
            <person name="Lee J.M."/>
            <person name="Cheong K."/>
            <person name="Shin H.S."/>
            <person name="Kim S.B."/>
            <person name="Han K."/>
            <person name="Lee J."/>
            <person name="Park M."/>
            <person name="Lee H.A."/>
            <person name="Lee H.Y."/>
            <person name="Lee Y."/>
            <person name="Oh S."/>
            <person name="Lee J.H."/>
            <person name="Choi E."/>
            <person name="Choi E."/>
            <person name="Lee S.E."/>
            <person name="Jeon J."/>
            <person name="Kim H."/>
            <person name="Choi G."/>
            <person name="Song H."/>
            <person name="Lee J."/>
            <person name="Lee S.C."/>
            <person name="Kwon J.K."/>
            <person name="Lee H.Y."/>
            <person name="Koo N."/>
            <person name="Hong Y."/>
            <person name="Kim R.W."/>
            <person name="Kang W.H."/>
            <person name="Huh J.H."/>
            <person name="Kang B.C."/>
            <person name="Yang T.J."/>
            <person name="Lee Y.H."/>
            <person name="Bennetzen J.L."/>
            <person name="Choi D."/>
        </authorList>
    </citation>
    <scope>NUCLEOTIDE SEQUENCE [LARGE SCALE GENOMIC DNA]</scope>
    <source>
        <strain evidence="9">cv. CM334</strain>
    </source>
</reference>
<dbReference type="InterPro" id="IPR002401">
    <property type="entry name" value="Cyt_P450_E_grp-I"/>
</dbReference>
<gene>
    <name evidence="8" type="ORF">T459_16879</name>
</gene>
<dbReference type="Gene3D" id="1.10.630.10">
    <property type="entry name" value="Cytochrome P450"/>
    <property type="match status" value="2"/>
</dbReference>
<protein>
    <submittedName>
        <fullName evidence="8">Uncharacterized protein</fullName>
    </submittedName>
</protein>
<evidence type="ECO:0000256" key="5">
    <source>
        <dbReference type="ARBA" id="ARBA00023004"/>
    </source>
</evidence>
<dbReference type="Pfam" id="PF00067">
    <property type="entry name" value="p450"/>
    <property type="match status" value="1"/>
</dbReference>
<dbReference type="InterPro" id="IPR052306">
    <property type="entry name" value="CYP450_71D"/>
</dbReference>
<keyword evidence="9" id="KW-1185">Reference proteome</keyword>
<dbReference type="STRING" id="4072.A0A2G2Z9Z1"/>
<evidence type="ECO:0000256" key="4">
    <source>
        <dbReference type="ARBA" id="ARBA00023002"/>
    </source>
</evidence>
<comment type="caution">
    <text evidence="8">The sequence shown here is derived from an EMBL/GenBank/DDBJ whole genome shotgun (WGS) entry which is preliminary data.</text>
</comment>
<keyword evidence="3 7" id="KW-0479">Metal-binding</keyword>
<evidence type="ECO:0000313" key="9">
    <source>
        <dbReference type="Proteomes" id="UP000222542"/>
    </source>
</evidence>
<dbReference type="SUPFAM" id="SSF48264">
    <property type="entry name" value="Cytochrome P450"/>
    <property type="match status" value="1"/>
</dbReference>
<dbReference type="PANTHER" id="PTHR47953:SF20">
    <property type="entry name" value="CYTOCHROME P450"/>
    <property type="match status" value="1"/>
</dbReference>
<dbReference type="GO" id="GO:0020037">
    <property type="term" value="F:heme binding"/>
    <property type="evidence" value="ECO:0007669"/>
    <property type="project" value="InterPro"/>
</dbReference>
<dbReference type="PANTHER" id="PTHR47953">
    <property type="entry name" value="OS08G0105600 PROTEIN"/>
    <property type="match status" value="1"/>
</dbReference>
<evidence type="ECO:0000256" key="1">
    <source>
        <dbReference type="ARBA" id="ARBA00010617"/>
    </source>
</evidence>
<evidence type="ECO:0000256" key="3">
    <source>
        <dbReference type="ARBA" id="ARBA00022723"/>
    </source>
</evidence>
<dbReference type="AlphaFoldDB" id="A0A2G2Z9Z1"/>
<name>A0A2G2Z9Z1_CAPAN</name>
<keyword evidence="4" id="KW-0560">Oxidoreductase</keyword>
<accession>A0A2G2Z9Z1</accession>
<proteinExistence type="inferred from homology"/>
<dbReference type="GO" id="GO:0016705">
    <property type="term" value="F:oxidoreductase activity, acting on paired donors, with incorporation or reduction of molecular oxygen"/>
    <property type="evidence" value="ECO:0007669"/>
    <property type="project" value="InterPro"/>
</dbReference>
<keyword evidence="6" id="KW-0503">Monooxygenase</keyword>
<keyword evidence="5 7" id="KW-0408">Iron</keyword>
<evidence type="ECO:0000256" key="7">
    <source>
        <dbReference type="PIRSR" id="PIRSR602401-1"/>
    </source>
</evidence>
<dbReference type="InterPro" id="IPR001128">
    <property type="entry name" value="Cyt_P450"/>
</dbReference>
<dbReference type="EMBL" id="AYRZ02000006">
    <property type="protein sequence ID" value="PHT78827.1"/>
    <property type="molecule type" value="Genomic_DNA"/>
</dbReference>
<dbReference type="PRINTS" id="PR00463">
    <property type="entry name" value="EP450I"/>
</dbReference>
<dbReference type="GO" id="GO:0004497">
    <property type="term" value="F:monooxygenase activity"/>
    <property type="evidence" value="ECO:0007669"/>
    <property type="project" value="UniProtKB-KW"/>
</dbReference>
<organism evidence="8 9">
    <name type="scientific">Capsicum annuum</name>
    <name type="common">Capsicum pepper</name>
    <dbReference type="NCBI Taxonomy" id="4072"/>
    <lineage>
        <taxon>Eukaryota</taxon>
        <taxon>Viridiplantae</taxon>
        <taxon>Streptophyta</taxon>
        <taxon>Embryophyta</taxon>
        <taxon>Tracheophyta</taxon>
        <taxon>Spermatophyta</taxon>
        <taxon>Magnoliopsida</taxon>
        <taxon>eudicotyledons</taxon>
        <taxon>Gunneridae</taxon>
        <taxon>Pentapetalae</taxon>
        <taxon>asterids</taxon>
        <taxon>lamiids</taxon>
        <taxon>Solanales</taxon>
        <taxon>Solanaceae</taxon>
        <taxon>Solanoideae</taxon>
        <taxon>Capsiceae</taxon>
        <taxon>Capsicum</taxon>
    </lineage>
</organism>
<evidence type="ECO:0000256" key="2">
    <source>
        <dbReference type="ARBA" id="ARBA00022617"/>
    </source>
</evidence>
<dbReference type="Gramene" id="PHT78827">
    <property type="protein sequence ID" value="PHT78827"/>
    <property type="gene ID" value="T459_16879"/>
</dbReference>
<dbReference type="GO" id="GO:0005506">
    <property type="term" value="F:iron ion binding"/>
    <property type="evidence" value="ECO:0007669"/>
    <property type="project" value="InterPro"/>
</dbReference>
<reference evidence="8 9" key="1">
    <citation type="journal article" date="2014" name="Nat. Genet.">
        <title>Genome sequence of the hot pepper provides insights into the evolution of pungency in Capsicum species.</title>
        <authorList>
            <person name="Kim S."/>
            <person name="Park M."/>
            <person name="Yeom S.I."/>
            <person name="Kim Y.M."/>
            <person name="Lee J.M."/>
            <person name="Lee H.A."/>
            <person name="Seo E."/>
            <person name="Choi J."/>
            <person name="Cheong K."/>
            <person name="Kim K.T."/>
            <person name="Jung K."/>
            <person name="Lee G.W."/>
            <person name="Oh S.K."/>
            <person name="Bae C."/>
            <person name="Kim S.B."/>
            <person name="Lee H.Y."/>
            <person name="Kim S.Y."/>
            <person name="Kim M.S."/>
            <person name="Kang B.C."/>
            <person name="Jo Y.D."/>
            <person name="Yang H.B."/>
            <person name="Jeong H.J."/>
            <person name="Kang W.H."/>
            <person name="Kwon J.K."/>
            <person name="Shin C."/>
            <person name="Lim J.Y."/>
            <person name="Park J.H."/>
            <person name="Huh J.H."/>
            <person name="Kim J.S."/>
            <person name="Kim B.D."/>
            <person name="Cohen O."/>
            <person name="Paran I."/>
            <person name="Suh M.C."/>
            <person name="Lee S.B."/>
            <person name="Kim Y.K."/>
            <person name="Shin Y."/>
            <person name="Noh S.J."/>
            <person name="Park J."/>
            <person name="Seo Y.S."/>
            <person name="Kwon S.Y."/>
            <person name="Kim H.A."/>
            <person name="Park J.M."/>
            <person name="Kim H.J."/>
            <person name="Choi S.B."/>
            <person name="Bosland P.W."/>
            <person name="Reeves G."/>
            <person name="Jo S.H."/>
            <person name="Lee B.W."/>
            <person name="Cho H.T."/>
            <person name="Choi H.S."/>
            <person name="Lee M.S."/>
            <person name="Yu Y."/>
            <person name="Do Choi Y."/>
            <person name="Park B.S."/>
            <person name="van Deynze A."/>
            <person name="Ashrafi H."/>
            <person name="Hill T."/>
            <person name="Kim W.T."/>
            <person name="Pai H.S."/>
            <person name="Ahn H.K."/>
            <person name="Yeam I."/>
            <person name="Giovannoni J.J."/>
            <person name="Rose J.K."/>
            <person name="Sorensen I."/>
            <person name="Lee S.J."/>
            <person name="Kim R.W."/>
            <person name="Choi I.Y."/>
            <person name="Choi B.S."/>
            <person name="Lim J.S."/>
            <person name="Lee Y.H."/>
            <person name="Choi D."/>
        </authorList>
    </citation>
    <scope>NUCLEOTIDE SEQUENCE [LARGE SCALE GENOMIC DNA]</scope>
    <source>
        <strain evidence="9">cv. CM334</strain>
    </source>
</reference>
<comment type="cofactor">
    <cofactor evidence="7">
        <name>heme</name>
        <dbReference type="ChEBI" id="CHEBI:30413"/>
    </cofactor>
</comment>
<sequence length="311" mass="35692">MVELLSTKMIKSFTAIREEEHSNFISSIRSMRGSTTNITQKIFWCTNSVTCRSVKICRDRDEVITIVKEVLLLIRVFDVTDLFPSWKLLDKINGTKSRFVSAHKKVDAVIENILNEHIANKAFGNKGNGEFGYEDLIDVFLMKRVKENAELQFPIENDHIKAVILETLRLHPPAPLIGPRECRDQTVINGYAIPLKTRIIVNAWALDRDLESWNDPESFIPERFENSSIDFIGNYFEFIPFGAGRSMCPRVLFVLDNVTSPIAQLLLNYKWELPNGTNLKDLDKTEIDGITTTKKEDLLLVTTDHRNDQEF</sequence>
<dbReference type="Proteomes" id="UP000222542">
    <property type="component" value="Unassembled WGS sequence"/>
</dbReference>
<evidence type="ECO:0000313" key="8">
    <source>
        <dbReference type="EMBL" id="PHT78827.1"/>
    </source>
</evidence>
<feature type="binding site" description="axial binding residue" evidence="7">
    <location>
        <position position="248"/>
    </location>
    <ligand>
        <name>heme</name>
        <dbReference type="ChEBI" id="CHEBI:30413"/>
    </ligand>
    <ligandPart>
        <name>Fe</name>
        <dbReference type="ChEBI" id="CHEBI:18248"/>
    </ligandPart>
</feature>
<evidence type="ECO:0000256" key="6">
    <source>
        <dbReference type="ARBA" id="ARBA00023033"/>
    </source>
</evidence>
<keyword evidence="2 7" id="KW-0349">Heme</keyword>
<comment type="similarity">
    <text evidence="1">Belongs to the cytochrome P450 family.</text>
</comment>
<dbReference type="InterPro" id="IPR036396">
    <property type="entry name" value="Cyt_P450_sf"/>
</dbReference>